<protein>
    <submittedName>
        <fullName evidence="1">Uncharacterized protein</fullName>
    </submittedName>
</protein>
<reference evidence="1" key="1">
    <citation type="submission" date="2020-03" db="EMBL/GenBank/DDBJ databases">
        <title>The deep terrestrial virosphere.</title>
        <authorList>
            <person name="Holmfeldt K."/>
            <person name="Nilsson E."/>
            <person name="Simone D."/>
            <person name="Lopez-Fernandez M."/>
            <person name="Wu X."/>
            <person name="de Brujin I."/>
            <person name="Lundin D."/>
            <person name="Andersson A."/>
            <person name="Bertilsson S."/>
            <person name="Dopson M."/>
        </authorList>
    </citation>
    <scope>NUCLEOTIDE SEQUENCE</scope>
    <source>
        <strain evidence="1">MM171B04652</strain>
    </source>
</reference>
<sequence length="61" mass="7136">MKQLNGLNDIYIKAIKIENGVIIMEFKSEQKTTSLFSKTNLKFKIYENKIKKNMNIDVILV</sequence>
<dbReference type="AlphaFoldDB" id="A0A6M3X6I1"/>
<name>A0A6M3X6I1_9ZZZZ</name>
<proteinExistence type="predicted"/>
<gene>
    <name evidence="1" type="ORF">MM171B04652_0007</name>
</gene>
<accession>A0A6M3X6I1</accession>
<organism evidence="1">
    <name type="scientific">viral metagenome</name>
    <dbReference type="NCBI Taxonomy" id="1070528"/>
    <lineage>
        <taxon>unclassified sequences</taxon>
        <taxon>metagenomes</taxon>
        <taxon>organismal metagenomes</taxon>
    </lineage>
</organism>
<dbReference type="EMBL" id="MT143969">
    <property type="protein sequence ID" value="QJH93352.1"/>
    <property type="molecule type" value="Genomic_DNA"/>
</dbReference>
<evidence type="ECO:0000313" key="1">
    <source>
        <dbReference type="EMBL" id="QJH93352.1"/>
    </source>
</evidence>